<dbReference type="RefSeq" id="WP_075472536.1">
    <property type="nucleotide sequence ID" value="NZ_CAWQZC010000153.1"/>
</dbReference>
<reference evidence="2 3" key="1">
    <citation type="submission" date="2016-11" db="EMBL/GenBank/DDBJ databases">
        <authorList>
            <person name="Klemetsen T."/>
        </authorList>
    </citation>
    <scope>NUCLEOTIDE SEQUENCE [LARGE SCALE GENOMIC DNA]</scope>
    <source>
        <strain evidence="2">MT 2528</strain>
    </source>
</reference>
<dbReference type="GeneID" id="61296520"/>
<organism evidence="2 3">
    <name type="scientific">Moritella viscosa</name>
    <dbReference type="NCBI Taxonomy" id="80854"/>
    <lineage>
        <taxon>Bacteria</taxon>
        <taxon>Pseudomonadati</taxon>
        <taxon>Pseudomonadota</taxon>
        <taxon>Gammaproteobacteria</taxon>
        <taxon>Alteromonadales</taxon>
        <taxon>Moritellaceae</taxon>
        <taxon>Moritella</taxon>
    </lineage>
</organism>
<name>A0ABY1HEC5_9GAMM</name>
<keyword evidence="3" id="KW-1185">Reference proteome</keyword>
<evidence type="ECO:0000259" key="1">
    <source>
        <dbReference type="Pfam" id="PF16778"/>
    </source>
</evidence>
<sequence length="81" mass="9491">MEHITQEYTDNELVDMTRWTEVRAIRDAKLKAADKLLETVIDKDGDKTVCRQYRQALRDIPQTFNNPDDVVWPTKPQLSQS</sequence>
<dbReference type="Proteomes" id="UP000182660">
    <property type="component" value="Unassembled WGS sequence"/>
</dbReference>
<gene>
    <name evidence="2" type="ORF">MT2528_2685</name>
</gene>
<proteinExistence type="predicted"/>
<accession>A0ABY1HEC5</accession>
<dbReference type="EMBL" id="FPLJ01000060">
    <property type="protein sequence ID" value="SGY93984.1"/>
    <property type="molecule type" value="Genomic_DNA"/>
</dbReference>
<evidence type="ECO:0000313" key="2">
    <source>
        <dbReference type="EMBL" id="SGY93984.1"/>
    </source>
</evidence>
<feature type="domain" description="Phage tail assembly chaperone-like" evidence="1">
    <location>
        <begin position="20"/>
        <end position="77"/>
    </location>
</feature>
<evidence type="ECO:0000313" key="3">
    <source>
        <dbReference type="Proteomes" id="UP000182660"/>
    </source>
</evidence>
<dbReference type="InterPro" id="IPR031893">
    <property type="entry name" value="Phage_tail_APC"/>
</dbReference>
<comment type="caution">
    <text evidence="2">The sequence shown here is derived from an EMBL/GenBank/DDBJ whole genome shotgun (WGS) entry which is preliminary data.</text>
</comment>
<dbReference type="Pfam" id="PF16778">
    <property type="entry name" value="Phage_tail_APC"/>
    <property type="match status" value="1"/>
</dbReference>
<protein>
    <recommendedName>
        <fullName evidence="1">Phage tail assembly chaperone-like domain-containing protein</fullName>
    </recommendedName>
</protein>